<dbReference type="Proteomes" id="UP000193642">
    <property type="component" value="Unassembled WGS sequence"/>
</dbReference>
<keyword evidence="4" id="KW-1185">Reference proteome</keyword>
<dbReference type="EMBL" id="MCGO01000069">
    <property type="protein sequence ID" value="ORY32995.1"/>
    <property type="molecule type" value="Genomic_DNA"/>
</dbReference>
<dbReference type="AlphaFoldDB" id="A0A1Y2BFY7"/>
<organism evidence="3 4">
    <name type="scientific">Rhizoclosmatium globosum</name>
    <dbReference type="NCBI Taxonomy" id="329046"/>
    <lineage>
        <taxon>Eukaryota</taxon>
        <taxon>Fungi</taxon>
        <taxon>Fungi incertae sedis</taxon>
        <taxon>Chytridiomycota</taxon>
        <taxon>Chytridiomycota incertae sedis</taxon>
        <taxon>Chytridiomycetes</taxon>
        <taxon>Chytridiales</taxon>
        <taxon>Chytriomycetaceae</taxon>
        <taxon>Rhizoclosmatium</taxon>
    </lineage>
</organism>
<gene>
    <name evidence="3" type="ORF">BCR33DRAFT_743972</name>
</gene>
<evidence type="ECO:0000313" key="4">
    <source>
        <dbReference type="Proteomes" id="UP000193642"/>
    </source>
</evidence>
<keyword evidence="2" id="KW-0472">Membrane</keyword>
<feature type="transmembrane region" description="Helical" evidence="2">
    <location>
        <begin position="20"/>
        <end position="38"/>
    </location>
</feature>
<evidence type="ECO:0000313" key="3">
    <source>
        <dbReference type="EMBL" id="ORY32995.1"/>
    </source>
</evidence>
<feature type="transmembrane region" description="Helical" evidence="2">
    <location>
        <begin position="258"/>
        <end position="277"/>
    </location>
</feature>
<evidence type="ECO:0000256" key="2">
    <source>
        <dbReference type="SAM" id="Phobius"/>
    </source>
</evidence>
<protein>
    <submittedName>
        <fullName evidence="3">Uncharacterized protein</fullName>
    </submittedName>
</protein>
<reference evidence="3 4" key="1">
    <citation type="submission" date="2016-07" db="EMBL/GenBank/DDBJ databases">
        <title>Pervasive Adenine N6-methylation of Active Genes in Fungi.</title>
        <authorList>
            <consortium name="DOE Joint Genome Institute"/>
            <person name="Mondo S.J."/>
            <person name="Dannebaum R.O."/>
            <person name="Kuo R.C."/>
            <person name="Labutti K."/>
            <person name="Haridas S."/>
            <person name="Kuo A."/>
            <person name="Salamov A."/>
            <person name="Ahrendt S.R."/>
            <person name="Lipzen A."/>
            <person name="Sullivan W."/>
            <person name="Andreopoulos W.B."/>
            <person name="Clum A."/>
            <person name="Lindquist E."/>
            <person name="Daum C."/>
            <person name="Ramamoorthy G.K."/>
            <person name="Gryganskyi A."/>
            <person name="Culley D."/>
            <person name="Magnuson J.K."/>
            <person name="James T.Y."/>
            <person name="O'Malley M.A."/>
            <person name="Stajich J.E."/>
            <person name="Spatafora J.W."/>
            <person name="Visel A."/>
            <person name="Grigoriev I.V."/>
        </authorList>
    </citation>
    <scope>NUCLEOTIDE SEQUENCE [LARGE SCALE GENOMIC DNA]</scope>
    <source>
        <strain evidence="3 4">JEL800</strain>
    </source>
</reference>
<feature type="transmembrane region" description="Helical" evidence="2">
    <location>
        <begin position="216"/>
        <end position="238"/>
    </location>
</feature>
<feature type="transmembrane region" description="Helical" evidence="2">
    <location>
        <begin position="151"/>
        <end position="171"/>
    </location>
</feature>
<sequence>MEDETMFNLYRVFWMLKDVFIEFIGFAVVAMRIALAFVSNEPDSAHIQTRIRESLVAFKSTLGSRDSEMREALSTESGDGFQGRKSSTNSPNTYNIEKRVSFIQAAIFAGENKTLPLVTSTLNLSTQDDRFGSDLQRVMASSRKYRRYKPGVLSGAILFIPATVSSSIANLIFVGLFSMQCMIVCIMDGVMAWTFVQHIRDMGKDIRLVSPKLSIIANYGLMACMFAFSTVGCVAASFVCRFVDPELQSDETYNAYHILWILKDIFIEMMGIAIVVMRISLAFVETNDTTHILDRIQQSFAACESITSKKGSKTQHTSIITTKIDRNRVNNLSVPYEQ</sequence>
<keyword evidence="2" id="KW-1133">Transmembrane helix</keyword>
<name>A0A1Y2BFY7_9FUNG</name>
<feature type="region of interest" description="Disordered" evidence="1">
    <location>
        <begin position="73"/>
        <end position="92"/>
    </location>
</feature>
<proteinExistence type="predicted"/>
<evidence type="ECO:0000256" key="1">
    <source>
        <dbReference type="SAM" id="MobiDB-lite"/>
    </source>
</evidence>
<keyword evidence="2" id="KW-0812">Transmembrane</keyword>
<feature type="transmembrane region" description="Helical" evidence="2">
    <location>
        <begin position="177"/>
        <end position="196"/>
    </location>
</feature>
<accession>A0A1Y2BFY7</accession>
<comment type="caution">
    <text evidence="3">The sequence shown here is derived from an EMBL/GenBank/DDBJ whole genome shotgun (WGS) entry which is preliminary data.</text>
</comment>